<dbReference type="Proteomes" id="UP000007148">
    <property type="component" value="Unassembled WGS sequence"/>
</dbReference>
<comment type="similarity">
    <text evidence="1">Belongs to the saccharopine dehydrogenase family.</text>
</comment>
<keyword evidence="2" id="KW-1133">Transmembrane helix</keyword>
<feature type="domain" description="Saccharopine dehydrogenase NADP binding" evidence="3">
    <location>
        <begin position="8"/>
        <end position="124"/>
    </location>
</feature>
<dbReference type="HOGENOM" id="CLU_031002_0_1_1"/>
<dbReference type="STRING" id="1109443.G4TQS9"/>
<dbReference type="GO" id="GO:0005811">
    <property type="term" value="C:lipid droplet"/>
    <property type="evidence" value="ECO:0007669"/>
    <property type="project" value="TreeGrafter"/>
</dbReference>
<dbReference type="InterPro" id="IPR005097">
    <property type="entry name" value="Sacchrp_dh_NADP-bd"/>
</dbReference>
<sequence length="427" mass="46531">MSTQTVNVLILGATGYTGTLITEYLEQHPERTKFSLGIAGRSLEKLQKLKKDLSLSAGVKLFAFNLSDEHAINDTVRRANVIINCIGPFWRYSTPIVRACAVNGVHYVDITGEPWWIRDLLREYDFTAMKSKAIIIPASGMDSVPSDLAVYLSARALLKRGEGITLGKSVTAIRVPPGLSGGTLSTVLSAAELPKSKLIGLEDPFALTPAKGIVRPFKMVHSLPFTSIYGGQSLMESINEKIVNRTWGLLEADALSTELSASRHAPPFRYGPNFVYQEFSQTPSRFAGLMLSVMYFFGAAVVFLFPPVRWFLKRFGPQPGGGPKQVFTDKAKIVYTNVTSTDGPKPEHVKTRVEFRGGAYTTTAVLVSESALAILFNHAELPKLGQAGGILTPMAALGDTLVTRLLNSGRLTYDTHTLHPGESRKAV</sequence>
<keyword evidence="2" id="KW-0812">Transmembrane</keyword>
<gene>
    <name evidence="4" type="ORF">PIIN_07623</name>
</gene>
<dbReference type="InterPro" id="IPR036291">
    <property type="entry name" value="NAD(P)-bd_dom_sf"/>
</dbReference>
<dbReference type="Gene3D" id="3.40.50.720">
    <property type="entry name" value="NAD(P)-binding Rossmann-like Domain"/>
    <property type="match status" value="1"/>
</dbReference>
<evidence type="ECO:0000256" key="1">
    <source>
        <dbReference type="ARBA" id="ARBA00038048"/>
    </source>
</evidence>
<comment type="caution">
    <text evidence="4">The sequence shown here is derived from an EMBL/GenBank/DDBJ whole genome shotgun (WGS) entry which is preliminary data.</text>
</comment>
<dbReference type="eggNOG" id="KOG2733">
    <property type="taxonomic scope" value="Eukaryota"/>
</dbReference>
<organism evidence="4 5">
    <name type="scientific">Serendipita indica (strain DSM 11827)</name>
    <name type="common">Root endophyte fungus</name>
    <name type="synonym">Piriformospora indica</name>
    <dbReference type="NCBI Taxonomy" id="1109443"/>
    <lineage>
        <taxon>Eukaryota</taxon>
        <taxon>Fungi</taxon>
        <taxon>Dikarya</taxon>
        <taxon>Basidiomycota</taxon>
        <taxon>Agaricomycotina</taxon>
        <taxon>Agaricomycetes</taxon>
        <taxon>Sebacinales</taxon>
        <taxon>Serendipitaceae</taxon>
        <taxon>Serendipita</taxon>
    </lineage>
</organism>
<dbReference type="GO" id="GO:0005886">
    <property type="term" value="C:plasma membrane"/>
    <property type="evidence" value="ECO:0007669"/>
    <property type="project" value="TreeGrafter"/>
</dbReference>
<protein>
    <recommendedName>
        <fullName evidence="3">Saccharopine dehydrogenase NADP binding domain-containing protein</fullName>
    </recommendedName>
</protein>
<dbReference type="GO" id="GO:0005739">
    <property type="term" value="C:mitochondrion"/>
    <property type="evidence" value="ECO:0007669"/>
    <property type="project" value="TreeGrafter"/>
</dbReference>
<dbReference type="OrthoDB" id="10268090at2759"/>
<dbReference type="AlphaFoldDB" id="G4TQS9"/>
<dbReference type="EMBL" id="CAFZ01000243">
    <property type="protein sequence ID" value="CCA73670.1"/>
    <property type="molecule type" value="Genomic_DNA"/>
</dbReference>
<keyword evidence="5" id="KW-1185">Reference proteome</keyword>
<proteinExistence type="inferred from homology"/>
<dbReference type="PANTHER" id="PTHR12286">
    <property type="entry name" value="SACCHAROPINE DEHYDROGENASE-LIKE OXIDOREDUCTASE"/>
    <property type="match status" value="1"/>
</dbReference>
<evidence type="ECO:0000259" key="3">
    <source>
        <dbReference type="Pfam" id="PF03435"/>
    </source>
</evidence>
<dbReference type="Pfam" id="PF03435">
    <property type="entry name" value="Sacchrp_dh_NADP"/>
    <property type="match status" value="1"/>
</dbReference>
<evidence type="ECO:0000256" key="2">
    <source>
        <dbReference type="SAM" id="Phobius"/>
    </source>
</evidence>
<dbReference type="PANTHER" id="PTHR12286:SF5">
    <property type="entry name" value="SACCHAROPINE DEHYDROGENASE-LIKE OXIDOREDUCTASE"/>
    <property type="match status" value="1"/>
</dbReference>
<keyword evidence="2" id="KW-0472">Membrane</keyword>
<dbReference type="InParanoid" id="G4TQS9"/>
<dbReference type="InterPro" id="IPR051276">
    <property type="entry name" value="Saccharopine_DH-like_oxidrdct"/>
</dbReference>
<dbReference type="OMA" id="GPYQLYG"/>
<reference evidence="4 5" key="1">
    <citation type="journal article" date="2011" name="PLoS Pathog.">
        <title>Endophytic Life Strategies Decoded by Genome and Transcriptome Analyses of the Mutualistic Root Symbiont Piriformospora indica.</title>
        <authorList>
            <person name="Zuccaro A."/>
            <person name="Lahrmann U."/>
            <person name="Guldener U."/>
            <person name="Langen G."/>
            <person name="Pfiffi S."/>
            <person name="Biedenkopf D."/>
            <person name="Wong P."/>
            <person name="Samans B."/>
            <person name="Grimm C."/>
            <person name="Basiewicz M."/>
            <person name="Murat C."/>
            <person name="Martin F."/>
            <person name="Kogel K.H."/>
        </authorList>
    </citation>
    <scope>NUCLEOTIDE SEQUENCE [LARGE SCALE GENOMIC DNA]</scope>
    <source>
        <strain evidence="4 5">DSM 11827</strain>
    </source>
</reference>
<accession>G4TQS9</accession>
<name>G4TQS9_SERID</name>
<dbReference type="SUPFAM" id="SSF51735">
    <property type="entry name" value="NAD(P)-binding Rossmann-fold domains"/>
    <property type="match status" value="1"/>
</dbReference>
<dbReference type="GO" id="GO:0009247">
    <property type="term" value="P:glycolipid biosynthetic process"/>
    <property type="evidence" value="ECO:0007669"/>
    <property type="project" value="TreeGrafter"/>
</dbReference>
<evidence type="ECO:0000313" key="5">
    <source>
        <dbReference type="Proteomes" id="UP000007148"/>
    </source>
</evidence>
<evidence type="ECO:0000313" key="4">
    <source>
        <dbReference type="EMBL" id="CCA73670.1"/>
    </source>
</evidence>
<feature type="transmembrane region" description="Helical" evidence="2">
    <location>
        <begin position="286"/>
        <end position="305"/>
    </location>
</feature>